<proteinExistence type="predicted"/>
<sequence>MAQIEMQDVSLSYFTPKQETEALRGIRLSIENGEFISIVGPSGCGKSTLLSLISGMLKPTSGKILIDGREVSGTSPKVGYMLQHDHLFEWRDVLSNLLVGAEIRRMDRKKAERKALELLERYGLGGFARHNPSQLSGGMRQRVALIRTLVTEPDILLLDEPFSALDYQTRLTLADEVHGIIKDQGKTAVLVTHDISEAITMADRVMVMSQRPSAISAVYDIRFEEGDSLSAWTKRESASYNSYFSTIWKELQAHAVSAV</sequence>
<name>A0A7X0RX86_9BACL</name>
<dbReference type="CDD" id="cd03293">
    <property type="entry name" value="ABC_NrtD_SsuB_transporters"/>
    <property type="match status" value="1"/>
</dbReference>
<dbReference type="Proteomes" id="UP000547209">
    <property type="component" value="Unassembled WGS sequence"/>
</dbReference>
<evidence type="ECO:0000256" key="1">
    <source>
        <dbReference type="ARBA" id="ARBA00022448"/>
    </source>
</evidence>
<evidence type="ECO:0000259" key="4">
    <source>
        <dbReference type="PROSITE" id="PS50893"/>
    </source>
</evidence>
<keyword evidence="1" id="KW-0813">Transport</keyword>
<dbReference type="Pfam" id="PF00005">
    <property type="entry name" value="ABC_tran"/>
    <property type="match status" value="1"/>
</dbReference>
<dbReference type="InterPro" id="IPR027417">
    <property type="entry name" value="P-loop_NTPase"/>
</dbReference>
<protein>
    <submittedName>
        <fullName evidence="5">ABC transporter ATP-binding protein</fullName>
    </submittedName>
</protein>
<evidence type="ECO:0000313" key="5">
    <source>
        <dbReference type="EMBL" id="MBB6675336.1"/>
    </source>
</evidence>
<dbReference type="GO" id="GO:0016887">
    <property type="term" value="F:ATP hydrolysis activity"/>
    <property type="evidence" value="ECO:0007669"/>
    <property type="project" value="InterPro"/>
</dbReference>
<reference evidence="5 6" key="1">
    <citation type="submission" date="2020-08" db="EMBL/GenBank/DDBJ databases">
        <title>Cohnella phylogeny.</title>
        <authorList>
            <person name="Dunlap C."/>
        </authorList>
    </citation>
    <scope>NUCLEOTIDE SEQUENCE [LARGE SCALE GENOMIC DNA]</scope>
    <source>
        <strain evidence="5 6">DSM 28246</strain>
    </source>
</reference>
<dbReference type="EMBL" id="JACJVP010000071">
    <property type="protein sequence ID" value="MBB6675336.1"/>
    <property type="molecule type" value="Genomic_DNA"/>
</dbReference>
<dbReference type="PANTHER" id="PTHR42788">
    <property type="entry name" value="TAURINE IMPORT ATP-BINDING PROTEIN-RELATED"/>
    <property type="match status" value="1"/>
</dbReference>
<dbReference type="AlphaFoldDB" id="A0A7X0RX86"/>
<comment type="caution">
    <text evidence="5">The sequence shown here is derived from an EMBL/GenBank/DDBJ whole genome shotgun (WGS) entry which is preliminary data.</text>
</comment>
<dbReference type="InterPro" id="IPR017871">
    <property type="entry name" value="ABC_transporter-like_CS"/>
</dbReference>
<dbReference type="InterPro" id="IPR003593">
    <property type="entry name" value="AAA+_ATPase"/>
</dbReference>
<dbReference type="RefSeq" id="WP_185673190.1">
    <property type="nucleotide sequence ID" value="NZ_JACJVP010000071.1"/>
</dbReference>
<dbReference type="SMART" id="SM00382">
    <property type="entry name" value="AAA"/>
    <property type="match status" value="1"/>
</dbReference>
<gene>
    <name evidence="5" type="ORF">H7C19_32225</name>
</gene>
<dbReference type="PANTHER" id="PTHR42788:SF21">
    <property type="entry name" value="ABC TRANSPORTER ATP-BINDING PROTEIN"/>
    <property type="match status" value="1"/>
</dbReference>
<dbReference type="SUPFAM" id="SSF52540">
    <property type="entry name" value="P-loop containing nucleoside triphosphate hydrolases"/>
    <property type="match status" value="1"/>
</dbReference>
<evidence type="ECO:0000313" key="6">
    <source>
        <dbReference type="Proteomes" id="UP000547209"/>
    </source>
</evidence>
<evidence type="ECO:0000256" key="3">
    <source>
        <dbReference type="ARBA" id="ARBA00022840"/>
    </source>
</evidence>
<organism evidence="5 6">
    <name type="scientific">Cohnella nanjingensis</name>
    <dbReference type="NCBI Taxonomy" id="1387779"/>
    <lineage>
        <taxon>Bacteria</taxon>
        <taxon>Bacillati</taxon>
        <taxon>Bacillota</taxon>
        <taxon>Bacilli</taxon>
        <taxon>Bacillales</taxon>
        <taxon>Paenibacillaceae</taxon>
        <taxon>Cohnella</taxon>
    </lineage>
</organism>
<dbReference type="PROSITE" id="PS00211">
    <property type="entry name" value="ABC_TRANSPORTER_1"/>
    <property type="match status" value="1"/>
</dbReference>
<dbReference type="InterPro" id="IPR003439">
    <property type="entry name" value="ABC_transporter-like_ATP-bd"/>
</dbReference>
<dbReference type="PROSITE" id="PS50893">
    <property type="entry name" value="ABC_TRANSPORTER_2"/>
    <property type="match status" value="1"/>
</dbReference>
<keyword evidence="2" id="KW-0547">Nucleotide-binding</keyword>
<dbReference type="InterPro" id="IPR050166">
    <property type="entry name" value="ABC_transporter_ATP-bind"/>
</dbReference>
<accession>A0A7X0RX86</accession>
<dbReference type="GO" id="GO:0005524">
    <property type="term" value="F:ATP binding"/>
    <property type="evidence" value="ECO:0007669"/>
    <property type="project" value="UniProtKB-KW"/>
</dbReference>
<dbReference type="Gene3D" id="3.40.50.300">
    <property type="entry name" value="P-loop containing nucleotide triphosphate hydrolases"/>
    <property type="match status" value="1"/>
</dbReference>
<keyword evidence="6" id="KW-1185">Reference proteome</keyword>
<feature type="domain" description="ABC transporter" evidence="4">
    <location>
        <begin position="4"/>
        <end position="235"/>
    </location>
</feature>
<evidence type="ECO:0000256" key="2">
    <source>
        <dbReference type="ARBA" id="ARBA00022741"/>
    </source>
</evidence>
<keyword evidence="3 5" id="KW-0067">ATP-binding</keyword>